<feature type="domain" description="Integrase zinc-binding" evidence="5">
    <location>
        <begin position="381"/>
        <end position="429"/>
    </location>
</feature>
<dbReference type="PANTHER" id="PTHR37984">
    <property type="entry name" value="PROTEIN CBG26694"/>
    <property type="match status" value="1"/>
</dbReference>
<evidence type="ECO:0000259" key="5">
    <source>
        <dbReference type="Pfam" id="PF17921"/>
    </source>
</evidence>
<protein>
    <submittedName>
        <fullName evidence="6">Retrovirus-related Pol polyprotein from transposon</fullName>
    </submittedName>
</protein>
<dbReference type="Proteomes" id="UP000188320">
    <property type="component" value="Unassembled WGS sequence"/>
</dbReference>
<dbReference type="InterPro" id="IPR041588">
    <property type="entry name" value="Integrase_H2C2"/>
</dbReference>
<dbReference type="InterPro" id="IPR036397">
    <property type="entry name" value="RNaseH_sf"/>
</dbReference>
<dbReference type="InterPro" id="IPR021109">
    <property type="entry name" value="Peptidase_aspartic_dom_sf"/>
</dbReference>
<proteinExistence type="predicted"/>
<name>A0A1R1PDH2_ZANCU</name>
<keyword evidence="1" id="KW-0808">Transferase</keyword>
<evidence type="ECO:0000313" key="7">
    <source>
        <dbReference type="Proteomes" id="UP000188320"/>
    </source>
</evidence>
<dbReference type="SUPFAM" id="SSF53098">
    <property type="entry name" value="Ribonuclease H-like"/>
    <property type="match status" value="1"/>
</dbReference>
<comment type="caution">
    <text evidence="6">The sequence shown here is derived from an EMBL/GenBank/DDBJ whole genome shotgun (WGS) entry which is preliminary data.</text>
</comment>
<accession>A0A1R1PDH2</accession>
<evidence type="ECO:0000256" key="4">
    <source>
        <dbReference type="ARBA" id="ARBA00022759"/>
    </source>
</evidence>
<dbReference type="GO" id="GO:0003676">
    <property type="term" value="F:nucleic acid binding"/>
    <property type="evidence" value="ECO:0007669"/>
    <property type="project" value="InterPro"/>
</dbReference>
<evidence type="ECO:0000256" key="2">
    <source>
        <dbReference type="ARBA" id="ARBA00022695"/>
    </source>
</evidence>
<keyword evidence="3" id="KW-0540">Nuclease</keyword>
<dbReference type="OrthoDB" id="1047367at2759"/>
<dbReference type="InterPro" id="IPR050951">
    <property type="entry name" value="Retrovirus_Pol_polyprotein"/>
</dbReference>
<evidence type="ECO:0000256" key="3">
    <source>
        <dbReference type="ARBA" id="ARBA00022722"/>
    </source>
</evidence>
<dbReference type="EMBL" id="LSSK01001700">
    <property type="protein sequence ID" value="OMH78991.1"/>
    <property type="molecule type" value="Genomic_DNA"/>
</dbReference>
<dbReference type="AlphaFoldDB" id="A0A1R1PDH2"/>
<dbReference type="InterPro" id="IPR012337">
    <property type="entry name" value="RNaseH-like_sf"/>
</dbReference>
<sequence length="671" mass="77445">MAEGIEPFSLVDQLAKWNPTISFPQLMSVAPSLNSEMISLCKKTKKQEINELKFARPRTTNCRIIVTVYNKEIWAVVDTGAACSVATPRMVEGWGLIMDEENDQVIITADGMRHHSLGTVRDIPLRIGNNRFTTNLTIMQRKDDSLILGMDWLMRHQAQLNIKDSELRLPLERIMLIVPLHTQDVPGYEECEESELFLMLKENQSPVDDSLKYSDPRIEAMKADNRDIFASDLEQLTQTDQAEHRIILKDDTPIKLKPYRIPHHLYTKITGRVARWAMMLRNYDYTIEHCPGKTNPADALSRLVSKDAEGSPNEIQVFTLSSIEYNAIKNYITNSRYPENSSESQQLKIRNRATKYRVRDDKLVRYIKGNIKEVLHEGTMRDTVERIHNENHNGVENTWERMKDTYTGEGLFETVRKVVEQCHDCQLFKGGLQHYGVPDQIITDRGSGFISEQAAKVYDFLQIKHTPTTSYRPQMKQCHKNKGNWDKYLWKTLLAIRTMRNRATKYSPAELLYGVKLTTPALWTPPPEISDLDIAIQERIDAIKTDIPELRNVGLSNSIAEKEKEKIRYDSRVRPSAFKEGDIVLKLTEQPMPKLEQVWEGPYKVDRRLNKGTYVISDSEGNRDLVNGDMLKHYHQSRYMIPEISTPLRTKLVRFRTPRSVGPIWDRGSVV</sequence>
<dbReference type="SUPFAM" id="SSF50630">
    <property type="entry name" value="Acid proteases"/>
    <property type="match status" value="1"/>
</dbReference>
<keyword evidence="4" id="KW-0378">Hydrolase</keyword>
<keyword evidence="2" id="KW-0548">Nucleotidyltransferase</keyword>
<keyword evidence="4" id="KW-0255">Endonuclease</keyword>
<evidence type="ECO:0000313" key="6">
    <source>
        <dbReference type="EMBL" id="OMH78991.1"/>
    </source>
</evidence>
<dbReference type="Pfam" id="PF08284">
    <property type="entry name" value="RVP_2"/>
    <property type="match status" value="1"/>
</dbReference>
<gene>
    <name evidence="6" type="ORF">AX774_g7605</name>
</gene>
<dbReference type="Gene3D" id="2.40.70.10">
    <property type="entry name" value="Acid Proteases"/>
    <property type="match status" value="1"/>
</dbReference>
<reference evidence="7" key="1">
    <citation type="submission" date="2017-01" db="EMBL/GenBank/DDBJ databases">
        <authorList>
            <person name="Wang Y."/>
            <person name="White M."/>
            <person name="Kvist S."/>
            <person name="Moncalvo J.-M."/>
        </authorList>
    </citation>
    <scope>NUCLEOTIDE SEQUENCE [LARGE SCALE GENOMIC DNA]</scope>
    <source>
        <strain evidence="7">COL-18-3</strain>
    </source>
</reference>
<organism evidence="6 7">
    <name type="scientific">Zancudomyces culisetae</name>
    <name type="common">Gut fungus</name>
    <name type="synonym">Smittium culisetae</name>
    <dbReference type="NCBI Taxonomy" id="1213189"/>
    <lineage>
        <taxon>Eukaryota</taxon>
        <taxon>Fungi</taxon>
        <taxon>Fungi incertae sedis</taxon>
        <taxon>Zoopagomycota</taxon>
        <taxon>Kickxellomycotina</taxon>
        <taxon>Harpellomycetes</taxon>
        <taxon>Harpellales</taxon>
        <taxon>Legeriomycetaceae</taxon>
        <taxon>Zancudomyces</taxon>
    </lineage>
</organism>
<dbReference type="PANTHER" id="PTHR37984:SF5">
    <property type="entry name" value="PROTEIN NYNRIN-LIKE"/>
    <property type="match status" value="1"/>
</dbReference>
<dbReference type="Pfam" id="PF17921">
    <property type="entry name" value="Integrase_H2C2"/>
    <property type="match status" value="1"/>
</dbReference>
<evidence type="ECO:0000256" key="1">
    <source>
        <dbReference type="ARBA" id="ARBA00022679"/>
    </source>
</evidence>
<keyword evidence="7" id="KW-1185">Reference proteome</keyword>
<dbReference type="GO" id="GO:0016779">
    <property type="term" value="F:nucleotidyltransferase activity"/>
    <property type="evidence" value="ECO:0007669"/>
    <property type="project" value="UniProtKB-KW"/>
</dbReference>
<dbReference type="CDD" id="cd00303">
    <property type="entry name" value="retropepsin_like"/>
    <property type="match status" value="1"/>
</dbReference>
<dbReference type="GO" id="GO:0004519">
    <property type="term" value="F:endonuclease activity"/>
    <property type="evidence" value="ECO:0007669"/>
    <property type="project" value="UniProtKB-KW"/>
</dbReference>
<dbReference type="Gene3D" id="3.30.420.10">
    <property type="entry name" value="Ribonuclease H-like superfamily/Ribonuclease H"/>
    <property type="match status" value="1"/>
</dbReference>